<keyword evidence="11 21" id="KW-0067">ATP-binding</keyword>
<dbReference type="GO" id="GO:0046656">
    <property type="term" value="P:folic acid biosynthetic process"/>
    <property type="evidence" value="ECO:0007669"/>
    <property type="project" value="UniProtKB-KW"/>
</dbReference>
<comment type="catalytic activity">
    <reaction evidence="19">
        <text>(6R)-5,10-methylenetetrahydrofolyl-(gamma-L-Glu)(n) + L-glutamate + ATP = (6R)-5,10-methylenetetrahydrofolyl-(gamma-L-Glu)(n+1) + ADP + phosphate + H(+)</text>
        <dbReference type="Rhea" id="RHEA:51912"/>
        <dbReference type="Rhea" id="RHEA-COMP:13257"/>
        <dbReference type="Rhea" id="RHEA-COMP:13258"/>
        <dbReference type="ChEBI" id="CHEBI:15378"/>
        <dbReference type="ChEBI" id="CHEBI:29985"/>
        <dbReference type="ChEBI" id="CHEBI:30616"/>
        <dbReference type="ChEBI" id="CHEBI:43474"/>
        <dbReference type="ChEBI" id="CHEBI:136572"/>
        <dbReference type="ChEBI" id="CHEBI:456216"/>
        <dbReference type="EC" id="6.3.2.17"/>
    </reaction>
</comment>
<evidence type="ECO:0000256" key="21">
    <source>
        <dbReference type="PIRNR" id="PIRNR001563"/>
    </source>
</evidence>
<dbReference type="Pfam" id="PF02875">
    <property type="entry name" value="Mur_ligase_C"/>
    <property type="match status" value="1"/>
</dbReference>
<dbReference type="GO" id="GO:0046872">
    <property type="term" value="F:metal ion binding"/>
    <property type="evidence" value="ECO:0007669"/>
    <property type="project" value="UniProtKB-KW"/>
</dbReference>
<dbReference type="PANTHER" id="PTHR11136:SF0">
    <property type="entry name" value="DIHYDROFOLATE SYNTHETASE-RELATED"/>
    <property type="match status" value="1"/>
</dbReference>
<evidence type="ECO:0000256" key="2">
    <source>
        <dbReference type="ARBA" id="ARBA00004799"/>
    </source>
</evidence>
<organism evidence="24 25">
    <name type="scientific">Fluviibacter phosphoraccumulans</name>
    <dbReference type="NCBI Taxonomy" id="1751046"/>
    <lineage>
        <taxon>Bacteria</taxon>
        <taxon>Pseudomonadati</taxon>
        <taxon>Pseudomonadota</taxon>
        <taxon>Betaproteobacteria</taxon>
        <taxon>Rhodocyclales</taxon>
        <taxon>Fluviibacteraceae</taxon>
        <taxon>Fluviibacter</taxon>
    </lineage>
</organism>
<comment type="similarity">
    <text evidence="4 21">Belongs to the folylpolyglutamate synthase family.</text>
</comment>
<evidence type="ECO:0000313" key="24">
    <source>
        <dbReference type="EMBL" id="BBU69313.1"/>
    </source>
</evidence>
<evidence type="ECO:0000256" key="16">
    <source>
        <dbReference type="ARBA" id="ARBA00032510"/>
    </source>
</evidence>
<comment type="catalytic activity">
    <reaction evidence="20">
        <text>7,8-dihydropteroate + L-glutamate + ATP = 7,8-dihydrofolate + ADP + phosphate + H(+)</text>
        <dbReference type="Rhea" id="RHEA:23584"/>
        <dbReference type="ChEBI" id="CHEBI:15378"/>
        <dbReference type="ChEBI" id="CHEBI:17839"/>
        <dbReference type="ChEBI" id="CHEBI:29985"/>
        <dbReference type="ChEBI" id="CHEBI:30616"/>
        <dbReference type="ChEBI" id="CHEBI:43474"/>
        <dbReference type="ChEBI" id="CHEBI:57451"/>
        <dbReference type="ChEBI" id="CHEBI:456216"/>
        <dbReference type="EC" id="6.3.2.12"/>
    </reaction>
</comment>
<protein>
    <recommendedName>
        <fullName evidence="7">Dihydrofolate synthase/folylpolyglutamate synthase</fullName>
        <ecNumber evidence="5">6.3.2.12</ecNumber>
        <ecNumber evidence="6">6.3.2.17</ecNumber>
    </recommendedName>
    <alternativeName>
        <fullName evidence="16">Folylpoly-gamma-glutamate synthetase-dihydrofolate synthetase</fullName>
    </alternativeName>
    <alternativeName>
        <fullName evidence="14">Folylpolyglutamate synthetase</fullName>
    </alternativeName>
    <alternativeName>
        <fullName evidence="15">Tetrahydrofolylpolyglutamate synthase</fullName>
    </alternativeName>
</protein>
<evidence type="ECO:0000256" key="3">
    <source>
        <dbReference type="ARBA" id="ARBA00005150"/>
    </source>
</evidence>
<keyword evidence="25" id="KW-1185">Reference proteome</keyword>
<dbReference type="GO" id="GO:0004326">
    <property type="term" value="F:tetrahydrofolylpolyglutamate synthase activity"/>
    <property type="evidence" value="ECO:0007669"/>
    <property type="project" value="UniProtKB-EC"/>
</dbReference>
<feature type="domain" description="Mur ligase C-terminal" evidence="22">
    <location>
        <begin position="309"/>
        <end position="432"/>
    </location>
</feature>
<evidence type="ECO:0000313" key="25">
    <source>
        <dbReference type="Proteomes" id="UP000463961"/>
    </source>
</evidence>
<comment type="pathway">
    <text evidence="3">Cofactor biosynthesis; tetrahydrofolylpolyglutamate biosynthesis.</text>
</comment>
<dbReference type="EC" id="6.3.2.17" evidence="6"/>
<dbReference type="PANTHER" id="PTHR11136">
    <property type="entry name" value="FOLYLPOLYGLUTAMATE SYNTHASE-RELATED"/>
    <property type="match status" value="1"/>
</dbReference>
<name>A0A7R6RAY6_9RHOO</name>
<comment type="function">
    <text evidence="1">Functions in two distinct reactions of the de novo folate biosynthetic pathway. Catalyzes the addition of a glutamate residue to dihydropteroate (7,8-dihydropteroate or H2Pte) to form dihydrofolate (7,8-dihydrofolate monoglutamate or H2Pte-Glu). Also catalyzes successive additions of L-glutamate to tetrahydrofolate or 10-formyltetrahydrofolate or 5,10-methylenetetrahydrofolate, leading to folylpolyglutamate derivatives.</text>
</comment>
<keyword evidence="13" id="KW-0289">Folate biosynthesis</keyword>
<dbReference type="GO" id="GO:0005524">
    <property type="term" value="F:ATP binding"/>
    <property type="evidence" value="ECO:0007669"/>
    <property type="project" value="UniProtKB-KW"/>
</dbReference>
<gene>
    <name evidence="24" type="primary">folC</name>
    <name evidence="24" type="ORF">ICHIAU1_15960</name>
</gene>
<evidence type="ECO:0000256" key="7">
    <source>
        <dbReference type="ARBA" id="ARBA00019357"/>
    </source>
</evidence>
<evidence type="ECO:0000256" key="10">
    <source>
        <dbReference type="ARBA" id="ARBA00022741"/>
    </source>
</evidence>
<dbReference type="Pfam" id="PF08245">
    <property type="entry name" value="Mur_ligase_M"/>
    <property type="match status" value="1"/>
</dbReference>
<proteinExistence type="inferred from homology"/>
<keyword evidence="8 21" id="KW-0436">Ligase</keyword>
<dbReference type="Gene3D" id="3.40.1190.10">
    <property type="entry name" value="Mur-like, catalytic domain"/>
    <property type="match status" value="1"/>
</dbReference>
<dbReference type="NCBIfam" id="TIGR01499">
    <property type="entry name" value="folC"/>
    <property type="match status" value="1"/>
</dbReference>
<sequence length="446" mass="47886">MQTLDQWLAHIEAMHPRGVAGIELGLDRVKVVSEQLGQQVALAALAAPIITVAGTNGKGSVVAYLSNMLDRAGYKVGTYTSPHLIHFNERIRLNGQVASDAALLLAFEQVEAARLAVGLSLTYFEFTTLAAMQVFLAAGVQVMVLEVGLGGRLDAVNLYEPDVSVVTGVALDHQDYLGDTREAIALEKIGIARPGKPIVVAAPDMPLPALKQLAEIGAKVYLISEAYGFEPLPGEEGLPSIQWRYWLRQPGTKPEEMQRRGGLAYPGLRGKIQLLNAATAMTAIECLQDRLPVAMGAVRRGLLETELAGRFQVIPGPPDLVLDVAHNPDAAKVLANNLSHLPFAHTQHGVVGMMADKDIAGVLAPLAKAITRWYLTPLDNPRSATVDQLREILCSLGVKASEIETYENPRSAHAAARKNATESDRIVVFGSFLTVADVLRDLGRAA</sequence>
<dbReference type="InterPro" id="IPR036615">
    <property type="entry name" value="Mur_ligase_C_dom_sf"/>
</dbReference>
<evidence type="ECO:0000256" key="14">
    <source>
        <dbReference type="ARBA" id="ARBA00030048"/>
    </source>
</evidence>
<comment type="pathway">
    <text evidence="2">Cofactor biosynthesis; tetrahydrofolate biosynthesis; 7,8-dihydrofolate from 2-amino-4-hydroxy-6-hydroxymethyl-7,8-dihydropteridine diphosphate and 4-aminobenzoate: step 2/2.</text>
</comment>
<dbReference type="InterPro" id="IPR013221">
    <property type="entry name" value="Mur_ligase_cen"/>
</dbReference>
<evidence type="ECO:0000256" key="11">
    <source>
        <dbReference type="ARBA" id="ARBA00022840"/>
    </source>
</evidence>
<dbReference type="OrthoDB" id="9809356at2"/>
<evidence type="ECO:0000256" key="13">
    <source>
        <dbReference type="ARBA" id="ARBA00022909"/>
    </source>
</evidence>
<keyword evidence="9" id="KW-0479">Metal-binding</keyword>
<dbReference type="PIRSF" id="PIRSF001563">
    <property type="entry name" value="Folylpolyglu_synth"/>
    <property type="match status" value="1"/>
</dbReference>
<dbReference type="GO" id="GO:0008841">
    <property type="term" value="F:dihydrofolate synthase activity"/>
    <property type="evidence" value="ECO:0007669"/>
    <property type="project" value="UniProtKB-EC"/>
</dbReference>
<dbReference type="SUPFAM" id="SSF53623">
    <property type="entry name" value="MurD-like peptide ligases, catalytic domain"/>
    <property type="match status" value="1"/>
</dbReference>
<comment type="catalytic activity">
    <reaction evidence="17">
        <text>(6S)-5,6,7,8-tetrahydrofolyl-(gamma-L-Glu)(n) + L-glutamate + ATP = (6S)-5,6,7,8-tetrahydrofolyl-(gamma-L-Glu)(n+1) + ADP + phosphate + H(+)</text>
        <dbReference type="Rhea" id="RHEA:10580"/>
        <dbReference type="Rhea" id="RHEA-COMP:14738"/>
        <dbReference type="Rhea" id="RHEA-COMP:14740"/>
        <dbReference type="ChEBI" id="CHEBI:15378"/>
        <dbReference type="ChEBI" id="CHEBI:29985"/>
        <dbReference type="ChEBI" id="CHEBI:30616"/>
        <dbReference type="ChEBI" id="CHEBI:43474"/>
        <dbReference type="ChEBI" id="CHEBI:141005"/>
        <dbReference type="ChEBI" id="CHEBI:456216"/>
        <dbReference type="EC" id="6.3.2.17"/>
    </reaction>
</comment>
<evidence type="ECO:0000256" key="1">
    <source>
        <dbReference type="ARBA" id="ARBA00002714"/>
    </source>
</evidence>
<dbReference type="Proteomes" id="UP000463961">
    <property type="component" value="Chromosome"/>
</dbReference>
<dbReference type="UniPathway" id="UPA00077">
    <property type="reaction ID" value="UER00157"/>
</dbReference>
<dbReference type="InterPro" id="IPR001645">
    <property type="entry name" value="Folylpolyglutamate_synth"/>
</dbReference>
<dbReference type="EC" id="6.3.2.12" evidence="5"/>
<dbReference type="SUPFAM" id="SSF53244">
    <property type="entry name" value="MurD-like peptide ligases, peptide-binding domain"/>
    <property type="match status" value="1"/>
</dbReference>
<dbReference type="RefSeq" id="WP_162071295.1">
    <property type="nucleotide sequence ID" value="NZ_AP022345.1"/>
</dbReference>
<evidence type="ECO:0000256" key="12">
    <source>
        <dbReference type="ARBA" id="ARBA00022842"/>
    </source>
</evidence>
<evidence type="ECO:0000259" key="23">
    <source>
        <dbReference type="Pfam" id="PF08245"/>
    </source>
</evidence>
<dbReference type="AlphaFoldDB" id="A0A7R6RAY6"/>
<evidence type="ECO:0000256" key="8">
    <source>
        <dbReference type="ARBA" id="ARBA00022598"/>
    </source>
</evidence>
<evidence type="ECO:0000256" key="15">
    <source>
        <dbReference type="ARBA" id="ARBA00030592"/>
    </source>
</evidence>
<dbReference type="InterPro" id="IPR036565">
    <property type="entry name" value="Mur-like_cat_sf"/>
</dbReference>
<dbReference type="Gene3D" id="3.90.190.20">
    <property type="entry name" value="Mur ligase, C-terminal domain"/>
    <property type="match status" value="1"/>
</dbReference>
<evidence type="ECO:0000256" key="19">
    <source>
        <dbReference type="ARBA" id="ARBA00049035"/>
    </source>
</evidence>
<feature type="domain" description="Mur ligase central" evidence="23">
    <location>
        <begin position="52"/>
        <end position="221"/>
    </location>
</feature>
<evidence type="ECO:0000259" key="22">
    <source>
        <dbReference type="Pfam" id="PF02875"/>
    </source>
</evidence>
<evidence type="ECO:0000256" key="9">
    <source>
        <dbReference type="ARBA" id="ARBA00022723"/>
    </source>
</evidence>
<dbReference type="EMBL" id="AP022345">
    <property type="protein sequence ID" value="BBU69313.1"/>
    <property type="molecule type" value="Genomic_DNA"/>
</dbReference>
<keyword evidence="12" id="KW-0460">Magnesium</keyword>
<comment type="catalytic activity">
    <reaction evidence="18">
        <text>10-formyltetrahydrofolyl-(gamma-L-Glu)(n) + L-glutamate + ATP = 10-formyltetrahydrofolyl-(gamma-L-Glu)(n+1) + ADP + phosphate + H(+)</text>
        <dbReference type="Rhea" id="RHEA:51904"/>
        <dbReference type="Rhea" id="RHEA-COMP:13088"/>
        <dbReference type="Rhea" id="RHEA-COMP:14300"/>
        <dbReference type="ChEBI" id="CHEBI:15378"/>
        <dbReference type="ChEBI" id="CHEBI:29985"/>
        <dbReference type="ChEBI" id="CHEBI:30616"/>
        <dbReference type="ChEBI" id="CHEBI:43474"/>
        <dbReference type="ChEBI" id="CHEBI:134413"/>
        <dbReference type="ChEBI" id="CHEBI:456216"/>
        <dbReference type="EC" id="6.3.2.17"/>
    </reaction>
</comment>
<evidence type="ECO:0000256" key="4">
    <source>
        <dbReference type="ARBA" id="ARBA00008276"/>
    </source>
</evidence>
<accession>A0A7R6RAY6</accession>
<evidence type="ECO:0000256" key="20">
    <source>
        <dbReference type="ARBA" id="ARBA00049161"/>
    </source>
</evidence>
<evidence type="ECO:0000256" key="18">
    <source>
        <dbReference type="ARBA" id="ARBA00047808"/>
    </source>
</evidence>
<dbReference type="GO" id="GO:0005737">
    <property type="term" value="C:cytoplasm"/>
    <property type="evidence" value="ECO:0007669"/>
    <property type="project" value="TreeGrafter"/>
</dbReference>
<dbReference type="GO" id="GO:0046654">
    <property type="term" value="P:tetrahydrofolate biosynthetic process"/>
    <property type="evidence" value="ECO:0007669"/>
    <property type="project" value="UniProtKB-UniPathway"/>
</dbReference>
<dbReference type="InterPro" id="IPR004101">
    <property type="entry name" value="Mur_ligase_C"/>
</dbReference>
<dbReference type="InterPro" id="IPR018109">
    <property type="entry name" value="Folylpolyglutamate_synth_CS"/>
</dbReference>
<keyword evidence="10 21" id="KW-0547">Nucleotide-binding</keyword>
<evidence type="ECO:0000256" key="6">
    <source>
        <dbReference type="ARBA" id="ARBA00013025"/>
    </source>
</evidence>
<evidence type="ECO:0000256" key="5">
    <source>
        <dbReference type="ARBA" id="ARBA00013023"/>
    </source>
</evidence>
<reference evidence="25" key="1">
    <citation type="submission" date="2020-01" db="EMBL/GenBank/DDBJ databases">
        <title>Phosphoaccumulans saitamaens gen. nov., sp. nov., a polyphosphate accumulating bacterium isolated from surface river water.</title>
        <authorList>
            <person name="Watanabe K."/>
            <person name="Suda W."/>
        </authorList>
    </citation>
    <scope>NUCLEOTIDE SEQUENCE [LARGE SCALE GENOMIC DNA]</scope>
    <source>
        <strain evidence="25">ICHIAU1</strain>
    </source>
</reference>
<dbReference type="PROSITE" id="PS01011">
    <property type="entry name" value="FOLYLPOLYGLU_SYNT_1"/>
    <property type="match status" value="1"/>
</dbReference>
<evidence type="ECO:0000256" key="17">
    <source>
        <dbReference type="ARBA" id="ARBA00047493"/>
    </source>
</evidence>